<evidence type="ECO:0000256" key="1">
    <source>
        <dbReference type="SAM" id="MobiDB-lite"/>
    </source>
</evidence>
<feature type="compositionally biased region" description="Basic and acidic residues" evidence="1">
    <location>
        <begin position="92"/>
        <end position="113"/>
    </location>
</feature>
<feature type="compositionally biased region" description="Low complexity" evidence="1">
    <location>
        <begin position="75"/>
        <end position="84"/>
    </location>
</feature>
<comment type="caution">
    <text evidence="2">The sequence shown here is derived from an EMBL/GenBank/DDBJ whole genome shotgun (WGS) entry which is preliminary data.</text>
</comment>
<dbReference type="Proteomes" id="UP001595075">
    <property type="component" value="Unassembled WGS sequence"/>
</dbReference>
<feature type="compositionally biased region" description="Polar residues" evidence="1">
    <location>
        <begin position="1"/>
        <end position="19"/>
    </location>
</feature>
<proteinExistence type="predicted"/>
<sequence length="494" mass="55054">MSAHTLNNRDFSRSPSNQKFPPASFSPVTSSRDSYVSISEGSNATNSARTSYSSIFDTPVRVASFSRTSNEFIPDSASVSTVESDSSDEELDIKSTKGGEGRRRSSESEREILQKATSQVTDKTERQAKSHVRSGSKDGLSALSELENVKEIICVAFGAFDRYYISWEDNSGDFHQEHNKLPYALQQWLFPPDCLSTRDVPTLQVSFGSNDEFFASDKASKISNWDATGLGERTAKVVPSLADVASGLVRRKAYTVSSPSSNTVVGKDGLSDFVDAESRQKRRNTYMEGQSGLTSAVPSIQPIQELGNMPQNRKSWEMKHERRTSIIAVSEGQLKRLKRRSTLIDEKAEEGIDGKQALLRKSSEESTTQSPTSLPRNSTRIELRLEQTKQERRRSLLISNLPVRRTWPDTKTILQARKRVSESSVTIEKECQPTLQSSYTNAENQTSEMLFPTTQQQAISISLNDFSSSQDIAFGVMSDFFRCQYRLGDALAFV</sequence>
<dbReference type="EMBL" id="JAZHXI010000010">
    <property type="protein sequence ID" value="KAL2067616.1"/>
    <property type="molecule type" value="Genomic_DNA"/>
</dbReference>
<keyword evidence="3" id="KW-1185">Reference proteome</keyword>
<reference evidence="2 3" key="1">
    <citation type="journal article" date="2024" name="Commun. Biol.">
        <title>Comparative genomic analysis of thermophilic fungi reveals convergent evolutionary adaptations and gene losses.</title>
        <authorList>
            <person name="Steindorff A.S."/>
            <person name="Aguilar-Pontes M.V."/>
            <person name="Robinson A.J."/>
            <person name="Andreopoulos B."/>
            <person name="LaButti K."/>
            <person name="Kuo A."/>
            <person name="Mondo S."/>
            <person name="Riley R."/>
            <person name="Otillar R."/>
            <person name="Haridas S."/>
            <person name="Lipzen A."/>
            <person name="Grimwood J."/>
            <person name="Schmutz J."/>
            <person name="Clum A."/>
            <person name="Reid I.D."/>
            <person name="Moisan M.C."/>
            <person name="Butler G."/>
            <person name="Nguyen T.T.M."/>
            <person name="Dewar K."/>
            <person name="Conant G."/>
            <person name="Drula E."/>
            <person name="Henrissat B."/>
            <person name="Hansel C."/>
            <person name="Singer S."/>
            <person name="Hutchinson M.I."/>
            <person name="de Vries R.P."/>
            <person name="Natvig D.O."/>
            <person name="Powell A.J."/>
            <person name="Tsang A."/>
            <person name="Grigoriev I.V."/>
        </authorList>
    </citation>
    <scope>NUCLEOTIDE SEQUENCE [LARGE SCALE GENOMIC DNA]</scope>
    <source>
        <strain evidence="2 3">CBS 494.80</strain>
    </source>
</reference>
<organism evidence="2 3">
    <name type="scientific">Oculimacula yallundae</name>
    <dbReference type="NCBI Taxonomy" id="86028"/>
    <lineage>
        <taxon>Eukaryota</taxon>
        <taxon>Fungi</taxon>
        <taxon>Dikarya</taxon>
        <taxon>Ascomycota</taxon>
        <taxon>Pezizomycotina</taxon>
        <taxon>Leotiomycetes</taxon>
        <taxon>Helotiales</taxon>
        <taxon>Ploettnerulaceae</taxon>
        <taxon>Oculimacula</taxon>
    </lineage>
</organism>
<feature type="region of interest" description="Disordered" evidence="1">
    <location>
        <begin position="1"/>
        <end position="53"/>
    </location>
</feature>
<feature type="region of interest" description="Disordered" evidence="1">
    <location>
        <begin position="354"/>
        <end position="381"/>
    </location>
</feature>
<evidence type="ECO:0000313" key="2">
    <source>
        <dbReference type="EMBL" id="KAL2067616.1"/>
    </source>
</evidence>
<evidence type="ECO:0000313" key="3">
    <source>
        <dbReference type="Proteomes" id="UP001595075"/>
    </source>
</evidence>
<feature type="region of interest" description="Disordered" evidence="1">
    <location>
        <begin position="74"/>
        <end position="137"/>
    </location>
</feature>
<accession>A0ABR4CCE4</accession>
<feature type="compositionally biased region" description="Polar residues" evidence="1">
    <location>
        <begin position="26"/>
        <end position="53"/>
    </location>
</feature>
<gene>
    <name evidence="2" type="ORF">VTL71DRAFT_2041</name>
</gene>
<name>A0ABR4CCE4_9HELO</name>
<protein>
    <submittedName>
        <fullName evidence="2">Uncharacterized protein</fullName>
    </submittedName>
</protein>